<sequence length="273" mass="29613">MRPRAKILLITLFTILLFITSNIKFFSPSHFDSQNAINYRGKNVKITIRSIEGPAYKGKVMVVKSKAPGSIKIALSAGGLGTVETTSSMAKRTGAVAAVNGGGFYNTPVPGKHHNFPAYVTIHEGKVVHYDRPIQPLIAVGIDHNNRLVFGKKGPEDLLKRGVTEAVSFKPALIINGRPVIRSKNGEAGPRTAIGQTRKGDYIFVVIDGRQPAWSQGATIYQLMKIMKEMGAYNAFNLDGGGSSTMVFRGEVINKPSDITGERPVATAWVIYD</sequence>
<dbReference type="PANTHER" id="PTHR40446">
    <property type="entry name" value="N-ACETYLGLUCOSAMINE-1-PHOSPHODIESTER ALPHA-N-ACETYLGLUCOSAMINIDASE"/>
    <property type="match status" value="1"/>
</dbReference>
<proteinExistence type="predicted"/>
<gene>
    <name evidence="2" type="ORF">SAMN05660706_1522</name>
</gene>
<feature type="domain" description="Phosphodiester glycosidase" evidence="1">
    <location>
        <begin position="94"/>
        <end position="272"/>
    </location>
</feature>
<reference evidence="3" key="1">
    <citation type="submission" date="2016-10" db="EMBL/GenBank/DDBJ databases">
        <authorList>
            <person name="Varghese N."/>
            <person name="Submissions S."/>
        </authorList>
    </citation>
    <scope>NUCLEOTIDE SEQUENCE [LARGE SCALE GENOMIC DNA]</scope>
    <source>
        <strain evidence="3">DSM 3669</strain>
    </source>
</reference>
<dbReference type="InterPro" id="IPR018711">
    <property type="entry name" value="NAGPA"/>
</dbReference>
<organism evidence="2 3">
    <name type="scientific">Desulfoscipio geothermicus DSM 3669</name>
    <dbReference type="NCBI Taxonomy" id="1121426"/>
    <lineage>
        <taxon>Bacteria</taxon>
        <taxon>Bacillati</taxon>
        <taxon>Bacillota</taxon>
        <taxon>Clostridia</taxon>
        <taxon>Eubacteriales</taxon>
        <taxon>Desulfallaceae</taxon>
        <taxon>Desulfoscipio</taxon>
    </lineage>
</organism>
<dbReference type="Pfam" id="PF09992">
    <property type="entry name" value="NAGPA"/>
    <property type="match status" value="1"/>
</dbReference>
<dbReference type="Proteomes" id="UP000199584">
    <property type="component" value="Unassembled WGS sequence"/>
</dbReference>
<name>A0A1I6EJU6_9FIRM</name>
<dbReference type="AlphaFoldDB" id="A0A1I6EJU6"/>
<evidence type="ECO:0000313" key="2">
    <source>
        <dbReference type="EMBL" id="SFR18029.1"/>
    </source>
</evidence>
<dbReference type="OrthoDB" id="9816453at2"/>
<dbReference type="PANTHER" id="PTHR40446:SF2">
    <property type="entry name" value="N-ACETYLGLUCOSAMINE-1-PHOSPHODIESTER ALPHA-N-ACETYLGLUCOSAMINIDASE"/>
    <property type="match status" value="1"/>
</dbReference>
<protein>
    <submittedName>
        <fullName evidence="2">Exopolysaccharide biosynthesis protein</fullName>
    </submittedName>
</protein>
<evidence type="ECO:0000313" key="3">
    <source>
        <dbReference type="Proteomes" id="UP000199584"/>
    </source>
</evidence>
<accession>A0A1I6EJU6</accession>
<keyword evidence="3" id="KW-1185">Reference proteome</keyword>
<dbReference type="EMBL" id="FOYM01000052">
    <property type="protein sequence ID" value="SFR18029.1"/>
    <property type="molecule type" value="Genomic_DNA"/>
</dbReference>
<evidence type="ECO:0000259" key="1">
    <source>
        <dbReference type="Pfam" id="PF09992"/>
    </source>
</evidence>